<sequence>MKLRRQNYFDRSSDFNTNRLDEIISLQWGIINSHIHLIASACYPFPSVLRALSEPSFVLPAEGMPLSRYLPGSKAMDIVEVEGEKLALRLFGYPVGYKASLQPHSGTQANQIVYNSVLEPDDTVLCLKPKKGGHISHSVLISRRHKTVNYELTQEGYIDYDNLEEVAVREKPKLIIVGGSSLSREIDFERCFKIARKVNAFLHADISHTATFIAANVHKPVFPYCDFVTFNTVKNLRGPNSGILIYKDKYTKEVHSSIFPTTQGGANETNMLGKFAALLEWCDRDISSYAKSIIYSARLMGDVLMEEGINLTSNGTDCHILLVDLKDSSSSGAELERKMEELGVLINKNLTPNDKRSPLTTSGLRIGTTNLAILNYEDKDLIKLAKWIANIINNQSTEIDTIRELIHKYNVKIGKQD</sequence>
<evidence type="ECO:0000313" key="5">
    <source>
        <dbReference type="Proteomes" id="UP000033452"/>
    </source>
</evidence>
<dbReference type="OrthoDB" id="9803846at2"/>
<keyword evidence="2" id="KW-0663">Pyridoxal phosphate</keyword>
<dbReference type="InterPro" id="IPR015422">
    <property type="entry name" value="PyrdxlP-dep_Trfase_small"/>
</dbReference>
<comment type="cofactor">
    <cofactor evidence="1">
        <name>pyridoxal 5'-phosphate</name>
        <dbReference type="ChEBI" id="CHEBI:597326"/>
    </cofactor>
</comment>
<dbReference type="AlphaFoldDB" id="A0A0F4QGT3"/>
<dbReference type="GO" id="GO:0030170">
    <property type="term" value="F:pyridoxal phosphate binding"/>
    <property type="evidence" value="ECO:0007669"/>
    <property type="project" value="TreeGrafter"/>
</dbReference>
<dbReference type="PANTHER" id="PTHR11680">
    <property type="entry name" value="SERINE HYDROXYMETHYLTRANSFERASE"/>
    <property type="match status" value="1"/>
</dbReference>
<protein>
    <recommendedName>
        <fullName evidence="3">Serine hydroxymethyltransferase-like domain-containing protein</fullName>
    </recommendedName>
</protein>
<dbReference type="InterPro" id="IPR049943">
    <property type="entry name" value="Ser_HO-MeTrfase-like"/>
</dbReference>
<dbReference type="EMBL" id="JXYA01000048">
    <property type="protein sequence ID" value="KJZ06480.1"/>
    <property type="molecule type" value="Genomic_DNA"/>
</dbReference>
<name>A0A0F4QGT3_9GAMM</name>
<evidence type="ECO:0000256" key="2">
    <source>
        <dbReference type="ARBA" id="ARBA00022898"/>
    </source>
</evidence>
<gene>
    <name evidence="4" type="ORF">TW77_19105</name>
</gene>
<keyword evidence="5" id="KW-1185">Reference proteome</keyword>
<dbReference type="PANTHER" id="PTHR11680:SF50">
    <property type="entry name" value="SERINE HYDROXYMETHYLTRANSFERASE"/>
    <property type="match status" value="1"/>
</dbReference>
<dbReference type="GO" id="GO:0005829">
    <property type="term" value="C:cytosol"/>
    <property type="evidence" value="ECO:0007669"/>
    <property type="project" value="TreeGrafter"/>
</dbReference>
<feature type="domain" description="Serine hydroxymethyltransferase-like" evidence="3">
    <location>
        <begin position="31"/>
        <end position="388"/>
    </location>
</feature>
<evidence type="ECO:0000256" key="1">
    <source>
        <dbReference type="ARBA" id="ARBA00001933"/>
    </source>
</evidence>
<dbReference type="GO" id="GO:0004372">
    <property type="term" value="F:glycine hydroxymethyltransferase activity"/>
    <property type="evidence" value="ECO:0007669"/>
    <property type="project" value="TreeGrafter"/>
</dbReference>
<dbReference type="Proteomes" id="UP000033452">
    <property type="component" value="Unassembled WGS sequence"/>
</dbReference>
<dbReference type="Gene3D" id="3.90.1150.10">
    <property type="entry name" value="Aspartate Aminotransferase, domain 1"/>
    <property type="match status" value="1"/>
</dbReference>
<organism evidence="4 5">
    <name type="scientific">Pseudoalteromonas rubra</name>
    <dbReference type="NCBI Taxonomy" id="43658"/>
    <lineage>
        <taxon>Bacteria</taxon>
        <taxon>Pseudomonadati</taxon>
        <taxon>Pseudomonadota</taxon>
        <taxon>Gammaproteobacteria</taxon>
        <taxon>Alteromonadales</taxon>
        <taxon>Pseudoalteromonadaceae</taxon>
        <taxon>Pseudoalteromonas</taxon>
    </lineage>
</organism>
<dbReference type="Gene3D" id="3.40.640.10">
    <property type="entry name" value="Type I PLP-dependent aspartate aminotransferase-like (Major domain)"/>
    <property type="match status" value="1"/>
</dbReference>
<dbReference type="InterPro" id="IPR015421">
    <property type="entry name" value="PyrdxlP-dep_Trfase_major"/>
</dbReference>
<accession>A0A0F4QGT3</accession>
<evidence type="ECO:0000259" key="3">
    <source>
        <dbReference type="Pfam" id="PF00464"/>
    </source>
</evidence>
<dbReference type="Pfam" id="PF00464">
    <property type="entry name" value="SHMT"/>
    <property type="match status" value="1"/>
</dbReference>
<dbReference type="RefSeq" id="WP_046006585.1">
    <property type="nucleotide sequence ID" value="NZ_JXYA01000048.1"/>
</dbReference>
<dbReference type="InterPro" id="IPR039429">
    <property type="entry name" value="SHMT-like_dom"/>
</dbReference>
<dbReference type="GO" id="GO:0046653">
    <property type="term" value="P:tetrahydrofolate metabolic process"/>
    <property type="evidence" value="ECO:0007669"/>
    <property type="project" value="TreeGrafter"/>
</dbReference>
<dbReference type="PATRIC" id="fig|43658.5.peg.4044"/>
<evidence type="ECO:0000313" key="4">
    <source>
        <dbReference type="EMBL" id="KJZ06480.1"/>
    </source>
</evidence>
<dbReference type="InterPro" id="IPR015424">
    <property type="entry name" value="PyrdxlP-dep_Trfase"/>
</dbReference>
<proteinExistence type="predicted"/>
<reference evidence="4 5" key="1">
    <citation type="journal article" date="2015" name="BMC Genomics">
        <title>Genome mining reveals unlocked bioactive potential of marine Gram-negative bacteria.</title>
        <authorList>
            <person name="Machado H."/>
            <person name="Sonnenschein E.C."/>
            <person name="Melchiorsen J."/>
            <person name="Gram L."/>
        </authorList>
    </citation>
    <scope>NUCLEOTIDE SEQUENCE [LARGE SCALE GENOMIC DNA]</scope>
    <source>
        <strain evidence="4 5">S2471</strain>
    </source>
</reference>
<dbReference type="SUPFAM" id="SSF53383">
    <property type="entry name" value="PLP-dependent transferases"/>
    <property type="match status" value="1"/>
</dbReference>
<comment type="caution">
    <text evidence="4">The sequence shown here is derived from an EMBL/GenBank/DDBJ whole genome shotgun (WGS) entry which is preliminary data.</text>
</comment>
<dbReference type="GO" id="GO:0019264">
    <property type="term" value="P:glycine biosynthetic process from serine"/>
    <property type="evidence" value="ECO:0007669"/>
    <property type="project" value="TreeGrafter"/>
</dbReference>